<sequence>MNCEKEIVSLIHKYLDEEITDSERKQLTVHLKNCENCRTHMNELKKSIAFIQSSSHIEAPPNFTSLVMNSLPQQKKSVNWKRWMKNHPILVAASIFLVFMAMSIFSSWVDVGEQLSVSGQANVIIDKERNVVVVPEGEIVEGDIVVKNASIQVDGQVNGNVTVINGHKYMASAGQVAGNIEEINKGLDWIWYNIKSFFSEVVNIFGEDKD</sequence>
<keyword evidence="3" id="KW-0472">Membrane</keyword>
<keyword evidence="3" id="KW-1133">Transmembrane helix</keyword>
<evidence type="ECO:0000256" key="3">
    <source>
        <dbReference type="SAM" id="Phobius"/>
    </source>
</evidence>
<evidence type="ECO:0000313" key="5">
    <source>
        <dbReference type="EMBL" id="RXJ01885.1"/>
    </source>
</evidence>
<reference evidence="5 6" key="1">
    <citation type="journal article" date="2019" name="Int. J. Syst. Evol. Microbiol.">
        <title>Anaerobacillus alkaliphilus sp. nov., a novel alkaliphilic and moderately halophilic bacterium.</title>
        <authorList>
            <person name="Borsodi A.K."/>
            <person name="Aszalos J.M."/>
            <person name="Bihari P."/>
            <person name="Nagy I."/>
            <person name="Schumann P."/>
            <person name="Sproer C."/>
            <person name="Kovacs A.L."/>
            <person name="Boka K."/>
            <person name="Dobosy P."/>
            <person name="Ovari M."/>
            <person name="Szili-Kovacs T."/>
            <person name="Toth E."/>
        </authorList>
    </citation>
    <scope>NUCLEOTIDE SEQUENCE [LARGE SCALE GENOMIC DNA]</scope>
    <source>
        <strain evidence="5 6">B16-10</strain>
    </source>
</reference>
<feature type="domain" description="Putative zinc-finger" evidence="4">
    <location>
        <begin position="5"/>
        <end position="38"/>
    </location>
</feature>
<evidence type="ECO:0000313" key="6">
    <source>
        <dbReference type="Proteomes" id="UP000290649"/>
    </source>
</evidence>
<accession>A0A4Q0VUI7</accession>
<name>A0A4Q0VUI7_9BACI</name>
<evidence type="ECO:0000256" key="2">
    <source>
        <dbReference type="ARBA" id="ARBA00024438"/>
    </source>
</evidence>
<dbReference type="InterPro" id="IPR041916">
    <property type="entry name" value="Anti_sigma_zinc_sf"/>
</dbReference>
<keyword evidence="3" id="KW-0812">Transmembrane</keyword>
<dbReference type="InterPro" id="IPR027383">
    <property type="entry name" value="Znf_put"/>
</dbReference>
<dbReference type="OrthoDB" id="9782842at2"/>
<dbReference type="Proteomes" id="UP000290649">
    <property type="component" value="Unassembled WGS sequence"/>
</dbReference>
<organism evidence="5 6">
    <name type="scientific">Anaerobacillus alkaliphilus</name>
    <dbReference type="NCBI Taxonomy" id="1548597"/>
    <lineage>
        <taxon>Bacteria</taxon>
        <taxon>Bacillati</taxon>
        <taxon>Bacillota</taxon>
        <taxon>Bacilli</taxon>
        <taxon>Bacillales</taxon>
        <taxon>Bacillaceae</taxon>
        <taxon>Anaerobacillus</taxon>
    </lineage>
</organism>
<keyword evidence="6" id="KW-1185">Reference proteome</keyword>
<comment type="caution">
    <text evidence="5">The sequence shown here is derived from an EMBL/GenBank/DDBJ whole genome shotgun (WGS) entry which is preliminary data.</text>
</comment>
<dbReference type="Pfam" id="PF13490">
    <property type="entry name" value="zf-HC2"/>
    <property type="match status" value="1"/>
</dbReference>
<dbReference type="AlphaFoldDB" id="A0A4Q0VUI7"/>
<dbReference type="Gene3D" id="1.10.10.1320">
    <property type="entry name" value="Anti-sigma factor, zinc-finger domain"/>
    <property type="match status" value="1"/>
</dbReference>
<dbReference type="EMBL" id="QOUX01000030">
    <property type="protein sequence ID" value="RXJ01885.1"/>
    <property type="molecule type" value="Genomic_DNA"/>
</dbReference>
<comment type="similarity">
    <text evidence="1">Belongs to the zinc-associated anti-sigma factor (ZAS) superfamily. Anti-sigma-W factor family.</text>
</comment>
<evidence type="ECO:0000256" key="1">
    <source>
        <dbReference type="ARBA" id="ARBA00024353"/>
    </source>
</evidence>
<dbReference type="RefSeq" id="WP_129077844.1">
    <property type="nucleotide sequence ID" value="NZ_QOUX01000030.1"/>
</dbReference>
<gene>
    <name evidence="5" type="ORF">DS745_08600</name>
</gene>
<feature type="transmembrane region" description="Helical" evidence="3">
    <location>
        <begin position="89"/>
        <end position="109"/>
    </location>
</feature>
<protein>
    <recommendedName>
        <fullName evidence="2">Anti-sigma-W factor RsiW</fullName>
    </recommendedName>
</protein>
<proteinExistence type="inferred from homology"/>
<evidence type="ECO:0000259" key="4">
    <source>
        <dbReference type="Pfam" id="PF13490"/>
    </source>
</evidence>